<dbReference type="EMBL" id="ML996567">
    <property type="protein sequence ID" value="KAF2761092.1"/>
    <property type="molecule type" value="Genomic_DNA"/>
</dbReference>
<dbReference type="GO" id="GO:0019005">
    <property type="term" value="C:SCF ubiquitin ligase complex"/>
    <property type="evidence" value="ECO:0007669"/>
    <property type="project" value="TreeGrafter"/>
</dbReference>
<dbReference type="SUPFAM" id="SSF52047">
    <property type="entry name" value="RNI-like"/>
    <property type="match status" value="1"/>
</dbReference>
<accession>A0A6A6WE42</accession>
<evidence type="ECO:0000313" key="1">
    <source>
        <dbReference type="EMBL" id="KAF2761092.1"/>
    </source>
</evidence>
<dbReference type="InterPro" id="IPR032675">
    <property type="entry name" value="LRR_dom_sf"/>
</dbReference>
<evidence type="ECO:0000313" key="2">
    <source>
        <dbReference type="Proteomes" id="UP000799437"/>
    </source>
</evidence>
<reference evidence="1" key="1">
    <citation type="journal article" date="2020" name="Stud. Mycol.">
        <title>101 Dothideomycetes genomes: a test case for predicting lifestyles and emergence of pathogens.</title>
        <authorList>
            <person name="Haridas S."/>
            <person name="Albert R."/>
            <person name="Binder M."/>
            <person name="Bloem J."/>
            <person name="Labutti K."/>
            <person name="Salamov A."/>
            <person name="Andreopoulos B."/>
            <person name="Baker S."/>
            <person name="Barry K."/>
            <person name="Bills G."/>
            <person name="Bluhm B."/>
            <person name="Cannon C."/>
            <person name="Castanera R."/>
            <person name="Culley D."/>
            <person name="Daum C."/>
            <person name="Ezra D."/>
            <person name="Gonzalez J."/>
            <person name="Henrissat B."/>
            <person name="Kuo A."/>
            <person name="Liang C."/>
            <person name="Lipzen A."/>
            <person name="Lutzoni F."/>
            <person name="Magnuson J."/>
            <person name="Mondo S."/>
            <person name="Nolan M."/>
            <person name="Ohm R."/>
            <person name="Pangilinan J."/>
            <person name="Park H.-J."/>
            <person name="Ramirez L."/>
            <person name="Alfaro M."/>
            <person name="Sun H."/>
            <person name="Tritt A."/>
            <person name="Yoshinaga Y."/>
            <person name="Zwiers L.-H."/>
            <person name="Turgeon B."/>
            <person name="Goodwin S."/>
            <person name="Spatafora J."/>
            <person name="Crous P."/>
            <person name="Grigoriev I."/>
        </authorList>
    </citation>
    <scope>NUCLEOTIDE SEQUENCE</scope>
    <source>
        <strain evidence="1">CBS 121739</strain>
    </source>
</reference>
<dbReference type="Proteomes" id="UP000799437">
    <property type="component" value="Unassembled WGS sequence"/>
</dbReference>
<gene>
    <name evidence="1" type="ORF">EJ05DRAFT_473653</name>
</gene>
<name>A0A6A6WE42_9PEZI</name>
<dbReference type="PANTHER" id="PTHR13318">
    <property type="entry name" value="PARTNER OF PAIRED, ISOFORM B-RELATED"/>
    <property type="match status" value="1"/>
</dbReference>
<dbReference type="RefSeq" id="XP_033603543.1">
    <property type="nucleotide sequence ID" value="XM_033743441.1"/>
</dbReference>
<dbReference type="GeneID" id="54484495"/>
<organism evidence="1 2">
    <name type="scientific">Pseudovirgaria hyperparasitica</name>
    <dbReference type="NCBI Taxonomy" id="470096"/>
    <lineage>
        <taxon>Eukaryota</taxon>
        <taxon>Fungi</taxon>
        <taxon>Dikarya</taxon>
        <taxon>Ascomycota</taxon>
        <taxon>Pezizomycotina</taxon>
        <taxon>Dothideomycetes</taxon>
        <taxon>Dothideomycetes incertae sedis</taxon>
        <taxon>Acrospermales</taxon>
        <taxon>Acrospermaceae</taxon>
        <taxon>Pseudovirgaria</taxon>
    </lineage>
</organism>
<protein>
    <recommendedName>
        <fullName evidence="3">RNI-like protein</fullName>
    </recommendedName>
</protein>
<evidence type="ECO:0008006" key="3">
    <source>
        <dbReference type="Google" id="ProtNLM"/>
    </source>
</evidence>
<sequence length="547" mass="60803">MGDLQALLPDDVFFLITEQLARAYDFDSLFNVAVSGRRLAVPALTNLYREHHHAPCKGGGSEAAPLAQQQLMVQRWSILWRSIVASSLNDTLYPYCRYIRELDLRDLSSLLEDDKFRGNVSKSFFAGSMSRFNIAMDTPVNKRSGRKYARLNTTAILDGIGEVLTEHTPMVDLISGKVLPLALLRWAPRLPRLRTLELYDGDTLADELAQAALHANCPHFEALSMFQWIGDDRDHKLATFFSGMAPQTLRSLQVMHDCGLGVETFLSLNSHGESIRSLILSVGTDALPHLGLLKGCTALEQLKLDGDGRTDLQATHNDIFLETVAWLRSCERLRELEFSGFPSGAALATPVLLEDSIKLEKLDVDNYIGTEQRLFHQALSNQRGSLKSLNLEGDDTEMVYDDVEAMVTALSQLNGLQELELRGVGDPLRDHHVSQFIAQMPDLEDLLISGCMTDAILPALSILSKLKSVTLLVVTEFSMECLLEYVSNLGPGNQGLTFSCDVANPDTRLSEDEQRVIRQAIAEKVDGRFEYTLLRDPDVSEFEGDSD</sequence>
<dbReference type="AlphaFoldDB" id="A0A6A6WE42"/>
<proteinExistence type="predicted"/>
<dbReference type="OrthoDB" id="10028886at2759"/>
<keyword evidence="2" id="KW-1185">Reference proteome</keyword>
<dbReference type="Gene3D" id="3.80.10.10">
    <property type="entry name" value="Ribonuclease Inhibitor"/>
    <property type="match status" value="2"/>
</dbReference>
<dbReference type="GO" id="GO:0031146">
    <property type="term" value="P:SCF-dependent proteasomal ubiquitin-dependent protein catabolic process"/>
    <property type="evidence" value="ECO:0007669"/>
    <property type="project" value="TreeGrafter"/>
</dbReference>